<dbReference type="EMBL" id="BPLQ01014912">
    <property type="protein sequence ID" value="GIY84262.1"/>
    <property type="molecule type" value="Genomic_DNA"/>
</dbReference>
<gene>
    <name evidence="1" type="ORF">CDAR_382111</name>
</gene>
<evidence type="ECO:0000313" key="2">
    <source>
        <dbReference type="Proteomes" id="UP001054837"/>
    </source>
</evidence>
<comment type="caution">
    <text evidence="1">The sequence shown here is derived from an EMBL/GenBank/DDBJ whole genome shotgun (WGS) entry which is preliminary data.</text>
</comment>
<dbReference type="AlphaFoldDB" id="A0AAV4WN69"/>
<accession>A0AAV4WN69</accession>
<reference evidence="1 2" key="1">
    <citation type="submission" date="2021-06" db="EMBL/GenBank/DDBJ databases">
        <title>Caerostris darwini draft genome.</title>
        <authorList>
            <person name="Kono N."/>
            <person name="Arakawa K."/>
        </authorList>
    </citation>
    <scope>NUCLEOTIDE SEQUENCE [LARGE SCALE GENOMIC DNA]</scope>
</reference>
<organism evidence="1 2">
    <name type="scientific">Caerostris darwini</name>
    <dbReference type="NCBI Taxonomy" id="1538125"/>
    <lineage>
        <taxon>Eukaryota</taxon>
        <taxon>Metazoa</taxon>
        <taxon>Ecdysozoa</taxon>
        <taxon>Arthropoda</taxon>
        <taxon>Chelicerata</taxon>
        <taxon>Arachnida</taxon>
        <taxon>Araneae</taxon>
        <taxon>Araneomorphae</taxon>
        <taxon>Entelegynae</taxon>
        <taxon>Araneoidea</taxon>
        <taxon>Araneidae</taxon>
        <taxon>Caerostris</taxon>
    </lineage>
</organism>
<protein>
    <submittedName>
        <fullName evidence="1">Uncharacterized protein</fullName>
    </submittedName>
</protein>
<sequence length="184" mass="20403">MGSPKMEVKTPIFCGDVIVFGKYGIKREFLRKRTGGFVIYGDWGQPDYVQLEERGVKMKTGGFSFSARNAGNFHYSAFLFIALSPLAHGCNSTQPPRPPPSTPLSNASKQILCWRFICMRSDFAKRNPPSGSLSSLEDMRGLFVPASWRGLKIAGIIKIYTDWRIVCAKSPLQMPRGVCSVGIC</sequence>
<name>A0AAV4WN69_9ARAC</name>
<evidence type="ECO:0000313" key="1">
    <source>
        <dbReference type="EMBL" id="GIY84262.1"/>
    </source>
</evidence>
<proteinExistence type="predicted"/>
<dbReference type="Proteomes" id="UP001054837">
    <property type="component" value="Unassembled WGS sequence"/>
</dbReference>
<keyword evidence="2" id="KW-1185">Reference proteome</keyword>